<keyword evidence="2" id="KW-1185">Reference proteome</keyword>
<comment type="caution">
    <text evidence="1">The sequence shown here is derived from an EMBL/GenBank/DDBJ whole genome shotgun (WGS) entry which is preliminary data.</text>
</comment>
<accession>A0ACB7NV00</accession>
<gene>
    <name evidence="1" type="ORF">F5144DRAFT_387971</name>
</gene>
<protein>
    <submittedName>
        <fullName evidence="1">Uncharacterized protein</fullName>
    </submittedName>
</protein>
<dbReference type="EMBL" id="JAGIZQ010000007">
    <property type="protein sequence ID" value="KAH6617276.1"/>
    <property type="molecule type" value="Genomic_DNA"/>
</dbReference>
<proteinExistence type="predicted"/>
<organism evidence="1 2">
    <name type="scientific">Chaetomium tenue</name>
    <dbReference type="NCBI Taxonomy" id="1854479"/>
    <lineage>
        <taxon>Eukaryota</taxon>
        <taxon>Fungi</taxon>
        <taxon>Dikarya</taxon>
        <taxon>Ascomycota</taxon>
        <taxon>Pezizomycotina</taxon>
        <taxon>Sordariomycetes</taxon>
        <taxon>Sordariomycetidae</taxon>
        <taxon>Sordariales</taxon>
        <taxon>Chaetomiaceae</taxon>
        <taxon>Chaetomium</taxon>
    </lineage>
</organism>
<name>A0ACB7NV00_9PEZI</name>
<sequence>MSAEANELLDAFKAAALSVTKLYKTSAQAQTKSRADGYHDCLEDLLSFLDRENIGMRNGEAHRVRKWVMDRMEGRDSTSPPLESDDEADRSDTPQVLSSPHVQRGVPAAAQRERGKEEALTRDASAPPVLATVPIPPRPAVEEVDIIVPSQDNFNFSTTHPYPHDEALRLANLDLSDPQTISPSNARATSRGGRNRNGRTGTRTALGRGAGQKRKVNLAEIFDLGSLDYGNGRDMFGGGGKRSRFA</sequence>
<reference evidence="1 2" key="1">
    <citation type="journal article" date="2021" name="Nat. Commun.">
        <title>Genetic determinants of endophytism in the Arabidopsis root mycobiome.</title>
        <authorList>
            <person name="Mesny F."/>
            <person name="Miyauchi S."/>
            <person name="Thiergart T."/>
            <person name="Pickel B."/>
            <person name="Atanasova L."/>
            <person name="Karlsson M."/>
            <person name="Huettel B."/>
            <person name="Barry K.W."/>
            <person name="Haridas S."/>
            <person name="Chen C."/>
            <person name="Bauer D."/>
            <person name="Andreopoulos W."/>
            <person name="Pangilinan J."/>
            <person name="LaButti K."/>
            <person name="Riley R."/>
            <person name="Lipzen A."/>
            <person name="Clum A."/>
            <person name="Drula E."/>
            <person name="Henrissat B."/>
            <person name="Kohler A."/>
            <person name="Grigoriev I.V."/>
            <person name="Martin F.M."/>
            <person name="Hacquard S."/>
        </authorList>
    </citation>
    <scope>NUCLEOTIDE SEQUENCE [LARGE SCALE GENOMIC DNA]</scope>
    <source>
        <strain evidence="1 2">MPI-SDFR-AT-0079</strain>
    </source>
</reference>
<evidence type="ECO:0000313" key="2">
    <source>
        <dbReference type="Proteomes" id="UP000724584"/>
    </source>
</evidence>
<evidence type="ECO:0000313" key="1">
    <source>
        <dbReference type="EMBL" id="KAH6617276.1"/>
    </source>
</evidence>
<dbReference type="Proteomes" id="UP000724584">
    <property type="component" value="Unassembled WGS sequence"/>
</dbReference>